<gene>
    <name evidence="2" type="ORF">BaRGS_00024201</name>
</gene>
<evidence type="ECO:0000313" key="2">
    <source>
        <dbReference type="EMBL" id="KAK7484569.1"/>
    </source>
</evidence>
<keyword evidence="3" id="KW-1185">Reference proteome</keyword>
<protein>
    <submittedName>
        <fullName evidence="2">Uncharacterized protein</fullName>
    </submittedName>
</protein>
<reference evidence="2 3" key="1">
    <citation type="journal article" date="2023" name="Sci. Data">
        <title>Genome assembly of the Korean intertidal mud-creeper Batillaria attramentaria.</title>
        <authorList>
            <person name="Patra A.K."/>
            <person name="Ho P.T."/>
            <person name="Jun S."/>
            <person name="Lee S.J."/>
            <person name="Kim Y."/>
            <person name="Won Y.J."/>
        </authorList>
    </citation>
    <scope>NUCLEOTIDE SEQUENCE [LARGE SCALE GENOMIC DNA]</scope>
    <source>
        <strain evidence="2">Wonlab-2016</strain>
    </source>
</reference>
<dbReference type="EMBL" id="JACVVK020000208">
    <property type="protein sequence ID" value="KAK7484569.1"/>
    <property type="molecule type" value="Genomic_DNA"/>
</dbReference>
<evidence type="ECO:0000256" key="1">
    <source>
        <dbReference type="SAM" id="MobiDB-lite"/>
    </source>
</evidence>
<dbReference type="Proteomes" id="UP001519460">
    <property type="component" value="Unassembled WGS sequence"/>
</dbReference>
<name>A0ABD0KBR4_9CAEN</name>
<sequence>MFLSSASGPPASPQGILYTGWKCELAVYYFFLSLVVEGGSKKISFITAMSSALDPRSIGFAFPRPPPLHCNLFSNRIYPRRNHARPLPGPDELFPLESDCGPWQQME</sequence>
<accession>A0ABD0KBR4</accession>
<comment type="caution">
    <text evidence="2">The sequence shown here is derived from an EMBL/GenBank/DDBJ whole genome shotgun (WGS) entry which is preliminary data.</text>
</comment>
<proteinExistence type="predicted"/>
<organism evidence="2 3">
    <name type="scientific">Batillaria attramentaria</name>
    <dbReference type="NCBI Taxonomy" id="370345"/>
    <lineage>
        <taxon>Eukaryota</taxon>
        <taxon>Metazoa</taxon>
        <taxon>Spiralia</taxon>
        <taxon>Lophotrochozoa</taxon>
        <taxon>Mollusca</taxon>
        <taxon>Gastropoda</taxon>
        <taxon>Caenogastropoda</taxon>
        <taxon>Sorbeoconcha</taxon>
        <taxon>Cerithioidea</taxon>
        <taxon>Batillariidae</taxon>
        <taxon>Batillaria</taxon>
    </lineage>
</organism>
<dbReference type="AlphaFoldDB" id="A0ABD0KBR4"/>
<feature type="region of interest" description="Disordered" evidence="1">
    <location>
        <begin position="88"/>
        <end position="107"/>
    </location>
</feature>
<evidence type="ECO:0000313" key="3">
    <source>
        <dbReference type="Proteomes" id="UP001519460"/>
    </source>
</evidence>